<protein>
    <submittedName>
        <fullName evidence="1">Uncharacterized protein</fullName>
    </submittedName>
</protein>
<dbReference type="RefSeq" id="WP_109621914.1">
    <property type="nucleotide sequence ID" value="NZ_QGDO01000007.1"/>
</dbReference>
<reference evidence="1 2" key="1">
    <citation type="submission" date="2018-03" db="EMBL/GenBank/DDBJ databases">
        <title>Genomic Encyclopedia of Archaeal and Bacterial Type Strains, Phase II (KMG-II): from individual species to whole genera.</title>
        <authorList>
            <person name="Goeker M."/>
        </authorList>
    </citation>
    <scope>NUCLEOTIDE SEQUENCE [LARGE SCALE GENOMIC DNA]</scope>
    <source>
        <strain evidence="1 2">DSM 28229</strain>
    </source>
</reference>
<sequence>MDSRDLFNTSKRLIHKVNWEYEYYHIGQSPNKDVKTLVRLISDYFQTTKVHLILDRQNSRTISLTELELLLQTLDDNYVLWNEHFISSIDHKSIGVYRKGRII</sequence>
<dbReference type="EMBL" id="QGDO01000007">
    <property type="protein sequence ID" value="PWJ38649.1"/>
    <property type="molecule type" value="Genomic_DNA"/>
</dbReference>
<proteinExistence type="predicted"/>
<dbReference type="OrthoDB" id="981981at2"/>
<keyword evidence="2" id="KW-1185">Reference proteome</keyword>
<evidence type="ECO:0000313" key="1">
    <source>
        <dbReference type="EMBL" id="PWJ38649.1"/>
    </source>
</evidence>
<dbReference type="Proteomes" id="UP000245535">
    <property type="component" value="Unassembled WGS sequence"/>
</dbReference>
<comment type="caution">
    <text evidence="1">The sequence shown here is derived from an EMBL/GenBank/DDBJ whole genome shotgun (WGS) entry which is preliminary data.</text>
</comment>
<evidence type="ECO:0000313" key="2">
    <source>
        <dbReference type="Proteomes" id="UP000245535"/>
    </source>
</evidence>
<organism evidence="1 2">
    <name type="scientific">Sediminitomix flava</name>
    <dbReference type="NCBI Taxonomy" id="379075"/>
    <lineage>
        <taxon>Bacteria</taxon>
        <taxon>Pseudomonadati</taxon>
        <taxon>Bacteroidota</taxon>
        <taxon>Cytophagia</taxon>
        <taxon>Cytophagales</taxon>
        <taxon>Flammeovirgaceae</taxon>
        <taxon>Sediminitomix</taxon>
    </lineage>
</organism>
<gene>
    <name evidence="1" type="ORF">BC781_107240</name>
</gene>
<accession>A0A315Z608</accession>
<name>A0A315Z608_SEDFL</name>
<dbReference type="AlphaFoldDB" id="A0A315Z608"/>